<sequence length="92" mass="10784">MDYYKWLTEQQKQQKKAESNADPKSTENSAAAKKDLKRKQAEFRKLTAPIRKNITKLETHMDKLNQALEGLKSNLAIQKCIRRKIRLNLLRS</sequence>
<evidence type="ECO:0000256" key="1">
    <source>
        <dbReference type="SAM" id="MobiDB-lite"/>
    </source>
</evidence>
<reference evidence="2 3" key="2">
    <citation type="submission" date="2015-01" db="EMBL/GenBank/DDBJ databases">
        <authorList>
            <consortium name="NBRP consortium"/>
            <person name="Sawabe T."/>
            <person name="Meirelles P."/>
            <person name="Feng G."/>
            <person name="Sayaka M."/>
            <person name="Hattori M."/>
            <person name="Ohkuma M."/>
        </authorList>
    </citation>
    <scope>NUCLEOTIDE SEQUENCE [LARGE SCALE GENOMIC DNA]</scope>
    <source>
        <strain evidence="3">JCM 19231</strain>
    </source>
</reference>
<dbReference type="EMBL" id="BBRZ01000024">
    <property type="protein sequence ID" value="GAM56157.1"/>
    <property type="molecule type" value="Genomic_DNA"/>
</dbReference>
<organism evidence="2 3">
    <name type="scientific">Vibrio ishigakensis</name>
    <dbReference type="NCBI Taxonomy" id="1481914"/>
    <lineage>
        <taxon>Bacteria</taxon>
        <taxon>Pseudomonadati</taxon>
        <taxon>Pseudomonadota</taxon>
        <taxon>Gammaproteobacteria</taxon>
        <taxon>Vibrionales</taxon>
        <taxon>Vibrionaceae</taxon>
        <taxon>Vibrio</taxon>
    </lineage>
</organism>
<comment type="caution">
    <text evidence="2">The sequence shown here is derived from an EMBL/GenBank/DDBJ whole genome shotgun (WGS) entry which is preliminary data.</text>
</comment>
<name>A0A0B8NV29_9VIBR</name>
<dbReference type="AlphaFoldDB" id="A0A0B8NV29"/>
<feature type="compositionally biased region" description="Basic and acidic residues" evidence="1">
    <location>
        <begin position="15"/>
        <end position="25"/>
    </location>
</feature>
<evidence type="ECO:0000313" key="3">
    <source>
        <dbReference type="Proteomes" id="UP000031671"/>
    </source>
</evidence>
<protein>
    <submittedName>
        <fullName evidence="2">Glutathione-regulated potassium-efflux system</fullName>
    </submittedName>
</protein>
<keyword evidence="3" id="KW-1185">Reference proteome</keyword>
<gene>
    <name evidence="2" type="ORF">JCM19231_5252</name>
</gene>
<feature type="region of interest" description="Disordered" evidence="1">
    <location>
        <begin position="12"/>
        <end position="38"/>
    </location>
</feature>
<proteinExistence type="predicted"/>
<reference evidence="2 3" key="1">
    <citation type="submission" date="2015-01" db="EMBL/GenBank/DDBJ databases">
        <title>Vibrio sp. C1 JCM 19231 whole genome shotgun sequence.</title>
        <authorList>
            <person name="Sawabe T."/>
            <person name="Meirelles P."/>
            <person name="Feng G."/>
            <person name="Sayaka M."/>
            <person name="Hattori M."/>
            <person name="Ohkuma M."/>
        </authorList>
    </citation>
    <scope>NUCLEOTIDE SEQUENCE [LARGE SCALE GENOMIC DNA]</scope>
    <source>
        <strain evidence="3">JCM 19231</strain>
    </source>
</reference>
<accession>A0A0B8NV29</accession>
<dbReference type="Proteomes" id="UP000031671">
    <property type="component" value="Unassembled WGS sequence"/>
</dbReference>
<evidence type="ECO:0000313" key="2">
    <source>
        <dbReference type="EMBL" id="GAM56157.1"/>
    </source>
</evidence>